<keyword evidence="2 4" id="KW-0689">Ribosomal protein</keyword>
<dbReference type="STRING" id="3076.A0A2P6TPL3"/>
<keyword evidence="3 4" id="KW-0687">Ribonucleoprotein</keyword>
<keyword evidence="7" id="KW-1185">Reference proteome</keyword>
<dbReference type="NCBIfam" id="TIGR01066">
    <property type="entry name" value="rplM_bact"/>
    <property type="match status" value="1"/>
</dbReference>
<feature type="compositionally biased region" description="Low complexity" evidence="5">
    <location>
        <begin position="186"/>
        <end position="206"/>
    </location>
</feature>
<dbReference type="PANTHER" id="PTHR11545:SF2">
    <property type="entry name" value="LARGE RIBOSOMAL SUBUNIT PROTEIN UL13M"/>
    <property type="match status" value="1"/>
</dbReference>
<evidence type="ECO:0000256" key="2">
    <source>
        <dbReference type="ARBA" id="ARBA00022980"/>
    </source>
</evidence>
<gene>
    <name evidence="6" type="ORF">C2E21_4880</name>
</gene>
<comment type="similarity">
    <text evidence="1 4">Belongs to the universal ribosomal protein uL13 family.</text>
</comment>
<dbReference type="GO" id="GO:0006412">
    <property type="term" value="P:translation"/>
    <property type="evidence" value="ECO:0007669"/>
    <property type="project" value="InterPro"/>
</dbReference>
<name>A0A2P6TPL3_CHLSO</name>
<dbReference type="PANTHER" id="PTHR11545">
    <property type="entry name" value="RIBOSOMAL PROTEIN L13"/>
    <property type="match status" value="1"/>
</dbReference>
<evidence type="ECO:0000256" key="5">
    <source>
        <dbReference type="SAM" id="MobiDB-lite"/>
    </source>
</evidence>
<dbReference type="InterPro" id="IPR005823">
    <property type="entry name" value="Ribosomal_uL13_bac-type"/>
</dbReference>
<proteinExistence type="inferred from homology"/>
<protein>
    <submittedName>
        <fullName evidence="6">50S ribosomal L13</fullName>
    </submittedName>
</protein>
<dbReference type="HAMAP" id="MF_01366">
    <property type="entry name" value="Ribosomal_uL13"/>
    <property type="match status" value="1"/>
</dbReference>
<organism evidence="6 7">
    <name type="scientific">Chlorella sorokiniana</name>
    <name type="common">Freshwater green alga</name>
    <dbReference type="NCBI Taxonomy" id="3076"/>
    <lineage>
        <taxon>Eukaryota</taxon>
        <taxon>Viridiplantae</taxon>
        <taxon>Chlorophyta</taxon>
        <taxon>core chlorophytes</taxon>
        <taxon>Trebouxiophyceae</taxon>
        <taxon>Chlorellales</taxon>
        <taxon>Chlorellaceae</taxon>
        <taxon>Chlorella clade</taxon>
        <taxon>Chlorella</taxon>
    </lineage>
</organism>
<evidence type="ECO:0000313" key="6">
    <source>
        <dbReference type="EMBL" id="PRW55977.1"/>
    </source>
</evidence>
<sequence>MAATRNGLLRGVGSLDGLRLRLVDAKGQVVGRLASQIATILQGKDKPTFQPNQDDGDLVVVVNVDKVELTGRKWDQKLYRWHTGYPGGLKERTAKEQFARKPDAILREAVLGMLPKNNLRRSMARKLRIYTGERHDFEGHPQLQTFTMPPRKLRVKGELFELPPGFEPFNPQAYYAKYGHRLGKTAEQQQEQQAGDAAAAAAAPGR</sequence>
<accession>A0A2P6TPL3</accession>
<dbReference type="InterPro" id="IPR023563">
    <property type="entry name" value="Ribosomal_uL13_CS"/>
</dbReference>
<dbReference type="GO" id="GO:0005762">
    <property type="term" value="C:mitochondrial large ribosomal subunit"/>
    <property type="evidence" value="ECO:0007669"/>
    <property type="project" value="TreeGrafter"/>
</dbReference>
<evidence type="ECO:0000256" key="4">
    <source>
        <dbReference type="RuleBase" id="RU003877"/>
    </source>
</evidence>
<dbReference type="SUPFAM" id="SSF52161">
    <property type="entry name" value="Ribosomal protein L13"/>
    <property type="match status" value="1"/>
</dbReference>
<dbReference type="GO" id="GO:0003735">
    <property type="term" value="F:structural constituent of ribosome"/>
    <property type="evidence" value="ECO:0007669"/>
    <property type="project" value="InterPro"/>
</dbReference>
<reference evidence="6 7" key="1">
    <citation type="journal article" date="2018" name="Plant J.">
        <title>Genome sequences of Chlorella sorokiniana UTEX 1602 and Micractinium conductrix SAG 241.80: implications to maltose excretion by a green alga.</title>
        <authorList>
            <person name="Arriola M.B."/>
            <person name="Velmurugan N."/>
            <person name="Zhang Y."/>
            <person name="Plunkett M.H."/>
            <person name="Hondzo H."/>
            <person name="Barney B.M."/>
        </authorList>
    </citation>
    <scope>NUCLEOTIDE SEQUENCE [LARGE SCALE GENOMIC DNA]</scope>
    <source>
        <strain evidence="7">UTEX 1602</strain>
    </source>
</reference>
<dbReference type="InterPro" id="IPR005822">
    <property type="entry name" value="Ribosomal_uL13"/>
</dbReference>
<dbReference type="PROSITE" id="PS00783">
    <property type="entry name" value="RIBOSOMAL_L13"/>
    <property type="match status" value="1"/>
</dbReference>
<dbReference type="Proteomes" id="UP000239899">
    <property type="component" value="Unassembled WGS sequence"/>
</dbReference>
<dbReference type="EMBL" id="LHPG02000009">
    <property type="protein sequence ID" value="PRW55977.1"/>
    <property type="molecule type" value="Genomic_DNA"/>
</dbReference>
<feature type="region of interest" description="Disordered" evidence="5">
    <location>
        <begin position="184"/>
        <end position="206"/>
    </location>
</feature>
<dbReference type="OrthoDB" id="274622at2759"/>
<dbReference type="InterPro" id="IPR036899">
    <property type="entry name" value="Ribosomal_uL13_sf"/>
</dbReference>
<dbReference type="GO" id="GO:0017148">
    <property type="term" value="P:negative regulation of translation"/>
    <property type="evidence" value="ECO:0007669"/>
    <property type="project" value="TreeGrafter"/>
</dbReference>
<evidence type="ECO:0000256" key="1">
    <source>
        <dbReference type="ARBA" id="ARBA00006227"/>
    </source>
</evidence>
<evidence type="ECO:0000313" key="7">
    <source>
        <dbReference type="Proteomes" id="UP000239899"/>
    </source>
</evidence>
<dbReference type="GO" id="GO:0003729">
    <property type="term" value="F:mRNA binding"/>
    <property type="evidence" value="ECO:0007669"/>
    <property type="project" value="TreeGrafter"/>
</dbReference>
<evidence type="ECO:0000256" key="3">
    <source>
        <dbReference type="ARBA" id="ARBA00023274"/>
    </source>
</evidence>
<dbReference type="AlphaFoldDB" id="A0A2P6TPL3"/>
<comment type="caution">
    <text evidence="6">The sequence shown here is derived from an EMBL/GenBank/DDBJ whole genome shotgun (WGS) entry which is preliminary data.</text>
</comment>
<dbReference type="Pfam" id="PF00572">
    <property type="entry name" value="Ribosomal_L13"/>
    <property type="match status" value="1"/>
</dbReference>
<dbReference type="Gene3D" id="3.90.1180.10">
    <property type="entry name" value="Ribosomal protein L13"/>
    <property type="match status" value="1"/>
</dbReference>
<dbReference type="CDD" id="cd00392">
    <property type="entry name" value="Ribosomal_L13"/>
    <property type="match status" value="1"/>
</dbReference>